<organism evidence="3 4">
    <name type="scientific">Rufibacter quisquiliarum</name>
    <dbReference type="NCBI Taxonomy" id="1549639"/>
    <lineage>
        <taxon>Bacteria</taxon>
        <taxon>Pseudomonadati</taxon>
        <taxon>Bacteroidota</taxon>
        <taxon>Cytophagia</taxon>
        <taxon>Cytophagales</taxon>
        <taxon>Hymenobacteraceae</taxon>
        <taxon>Rufibacter</taxon>
    </lineage>
</organism>
<dbReference type="Proteomes" id="UP000563094">
    <property type="component" value="Unassembled WGS sequence"/>
</dbReference>
<evidence type="ECO:0000313" key="3">
    <source>
        <dbReference type="EMBL" id="MBA9079219.1"/>
    </source>
</evidence>
<feature type="domain" description="UspA" evidence="2">
    <location>
        <begin position="155"/>
        <end position="277"/>
    </location>
</feature>
<comment type="caution">
    <text evidence="3">The sequence shown here is derived from an EMBL/GenBank/DDBJ whole genome shotgun (WGS) entry which is preliminary data.</text>
</comment>
<dbReference type="EMBL" id="JACJIQ010000019">
    <property type="protein sequence ID" value="MBA9079219.1"/>
    <property type="molecule type" value="Genomic_DNA"/>
</dbReference>
<comment type="similarity">
    <text evidence="1">Belongs to the universal stress protein A family.</text>
</comment>
<name>A0A839GQV8_9BACT</name>
<dbReference type="SUPFAM" id="SSF52402">
    <property type="entry name" value="Adenine nucleotide alpha hydrolases-like"/>
    <property type="match status" value="2"/>
</dbReference>
<dbReference type="RefSeq" id="WP_182514179.1">
    <property type="nucleotide sequence ID" value="NZ_JACJIQ010000019.1"/>
</dbReference>
<proteinExistence type="inferred from homology"/>
<dbReference type="AlphaFoldDB" id="A0A839GQV8"/>
<dbReference type="InterPro" id="IPR006016">
    <property type="entry name" value="UspA"/>
</dbReference>
<evidence type="ECO:0000259" key="2">
    <source>
        <dbReference type="Pfam" id="PF00582"/>
    </source>
</evidence>
<evidence type="ECO:0000313" key="4">
    <source>
        <dbReference type="Proteomes" id="UP000563094"/>
    </source>
</evidence>
<protein>
    <submittedName>
        <fullName evidence="3">Nucleotide-binding universal stress UspA family protein</fullName>
    </submittedName>
</protein>
<keyword evidence="4" id="KW-1185">Reference proteome</keyword>
<dbReference type="Gene3D" id="3.40.50.12370">
    <property type="match status" value="1"/>
</dbReference>
<dbReference type="PANTHER" id="PTHR46268">
    <property type="entry name" value="STRESS RESPONSE PROTEIN NHAX"/>
    <property type="match status" value="1"/>
</dbReference>
<accession>A0A839GQV8</accession>
<dbReference type="Pfam" id="PF00582">
    <property type="entry name" value="Usp"/>
    <property type="match status" value="2"/>
</dbReference>
<sequence>METILCPTDFTACSENAIRYAAALGQPMGARLILYHNIYEPVLMDLAPFGTAPLVEAVQDPVYREGQQQKLEALAEAQRESPFNSGVSVECQLSYGHTLDSMVHTLRKEHVDLLVIGHEGFQEVFGYSLTARIIHEAPCPVLVVPPHASFKYLNRIVFATDLKGESFTDMSLVCQIAKLFNAELQLLHILEEDTFTGRQRAQAGLGLLLKRLPYNKVSTHLEVHPEIEEGIHQFCFQQKADLVVIGHRTKNFWQHLFLQDNTRQIAAQTFLPLLVVHHTL</sequence>
<gene>
    <name evidence="3" type="ORF">FHS90_003954</name>
</gene>
<dbReference type="PRINTS" id="PR01438">
    <property type="entry name" value="UNVRSLSTRESS"/>
</dbReference>
<dbReference type="CDD" id="cd00293">
    <property type="entry name" value="USP-like"/>
    <property type="match status" value="2"/>
</dbReference>
<dbReference type="PANTHER" id="PTHR46268:SF6">
    <property type="entry name" value="UNIVERSAL STRESS PROTEIN UP12"/>
    <property type="match status" value="1"/>
</dbReference>
<reference evidence="3 4" key="1">
    <citation type="submission" date="2020-08" db="EMBL/GenBank/DDBJ databases">
        <title>Genomic Encyclopedia of Type Strains, Phase IV (KMG-IV): sequencing the most valuable type-strain genomes for metagenomic binning, comparative biology and taxonomic classification.</title>
        <authorList>
            <person name="Goeker M."/>
        </authorList>
    </citation>
    <scope>NUCLEOTIDE SEQUENCE [LARGE SCALE GENOMIC DNA]</scope>
    <source>
        <strain evidence="3 4">DSM 29854</strain>
    </source>
</reference>
<dbReference type="InterPro" id="IPR006015">
    <property type="entry name" value="Universal_stress_UspA"/>
</dbReference>
<evidence type="ECO:0000256" key="1">
    <source>
        <dbReference type="ARBA" id="ARBA00008791"/>
    </source>
</evidence>
<feature type="domain" description="UspA" evidence="2">
    <location>
        <begin position="2"/>
        <end position="145"/>
    </location>
</feature>